<dbReference type="AlphaFoldDB" id="A0AA48HLE9"/>
<keyword evidence="5" id="KW-0812">Transmembrane</keyword>
<reference evidence="8" key="1">
    <citation type="submission" date="2023-01" db="EMBL/GenBank/DDBJ databases">
        <title>Complete genome sequence of Planctobacterium marinum strain Dej080120_11.</title>
        <authorList>
            <person name="Ueki S."/>
            <person name="Maruyama F."/>
        </authorList>
    </citation>
    <scope>NUCLEOTIDE SEQUENCE</scope>
    <source>
        <strain evidence="8">Dej080120_11</strain>
    </source>
</reference>
<dbReference type="GO" id="GO:0006935">
    <property type="term" value="P:chemotaxis"/>
    <property type="evidence" value="ECO:0007669"/>
    <property type="project" value="InterPro"/>
</dbReference>
<dbReference type="InterPro" id="IPR004089">
    <property type="entry name" value="MCPsignal_dom"/>
</dbReference>
<protein>
    <submittedName>
        <fullName evidence="8">Methyl-accepting chemotaxis protein CtpH</fullName>
    </submittedName>
</protein>
<feature type="domain" description="Methyl-accepting transducer" evidence="6">
    <location>
        <begin position="271"/>
        <end position="507"/>
    </location>
</feature>
<feature type="transmembrane region" description="Helical" evidence="5">
    <location>
        <begin position="191"/>
        <end position="212"/>
    </location>
</feature>
<evidence type="ECO:0000256" key="4">
    <source>
        <dbReference type="PROSITE-ProRule" id="PRU00284"/>
    </source>
</evidence>
<dbReference type="CDD" id="cd06225">
    <property type="entry name" value="HAMP"/>
    <property type="match status" value="1"/>
</dbReference>
<keyword evidence="5" id="KW-1133">Transmembrane helix</keyword>
<comment type="similarity">
    <text evidence="3">Belongs to the methyl-accepting chemotaxis (MCP) protein family.</text>
</comment>
<dbReference type="SMART" id="SM00304">
    <property type="entry name" value="HAMP"/>
    <property type="match status" value="1"/>
</dbReference>
<evidence type="ECO:0000256" key="2">
    <source>
        <dbReference type="ARBA" id="ARBA00023224"/>
    </source>
</evidence>
<dbReference type="PROSITE" id="PS50885">
    <property type="entry name" value="HAMP"/>
    <property type="match status" value="1"/>
</dbReference>
<gene>
    <name evidence="8" type="primary">ctpH_1</name>
    <name evidence="8" type="ORF">MACH26_29100</name>
</gene>
<dbReference type="GO" id="GO:0007165">
    <property type="term" value="P:signal transduction"/>
    <property type="evidence" value="ECO:0007669"/>
    <property type="project" value="UniProtKB-KW"/>
</dbReference>
<dbReference type="Pfam" id="PF00015">
    <property type="entry name" value="MCPsignal"/>
    <property type="match status" value="1"/>
</dbReference>
<evidence type="ECO:0000259" key="6">
    <source>
        <dbReference type="PROSITE" id="PS50111"/>
    </source>
</evidence>
<comment type="subcellular location">
    <subcellularLocation>
        <location evidence="1">Membrane</location>
    </subcellularLocation>
</comment>
<dbReference type="SUPFAM" id="SSF58104">
    <property type="entry name" value="Methyl-accepting chemotaxis protein (MCP) signaling domain"/>
    <property type="match status" value="1"/>
</dbReference>
<dbReference type="EMBL" id="AP027272">
    <property type="protein sequence ID" value="BDX07389.1"/>
    <property type="molecule type" value="Genomic_DNA"/>
</dbReference>
<sequence>MLHLIRSNIRNKMLLIIVSAMTVILLSVSWGFYSLNHVIDGYSSTVNNNVRHMLALSEMNLTFKTQVQEWKNTLIRGKDPAQLNKYWSRFQIHGNTIKSQYEGLLREMPKSHPSWASLDEFAGAYPPMLTAYQKGYRAFLDSNKDIDTADKSVQGIDRAPTKLLKEALLQAEKDVAKSRENIGRNAENTQLITILVTVFATVLSIGGFVYFVERRLIRPLNRVTFLSTEIAKGDFTHKVEVDGHDQIGKLTQSFVLIQRDLGGVVSGVLSDLQELTKLIDSLFNAFHKIKESLEQQMEESNALQGNMDKMLTSSEGISDSVNEANDFVNDSVREATKGIEMFGENLRNSQSMFDSANSATEIIEQVKRDSDDIGNVVNVINGIAEQTNLLALNAAIEAARAGENGRGFAVVADEVRSLATKTQESTTQISRTITDLQSATDSAVNAMLDGRDKAQISLDQTREAQAFMESLGQAFENISKLNNDITQSAQQQVQEANDVSYGLHEINKHSDQSQHEATVMEDASRVLSGILHRIQDATSVFKLPQ</sequence>
<evidence type="ECO:0000259" key="7">
    <source>
        <dbReference type="PROSITE" id="PS50885"/>
    </source>
</evidence>
<keyword evidence="2 4" id="KW-0807">Transducer</keyword>
<name>A0AA48HLE9_9ALTE</name>
<evidence type="ECO:0000256" key="5">
    <source>
        <dbReference type="SAM" id="Phobius"/>
    </source>
</evidence>
<accession>A0AA48HLE9</accession>
<dbReference type="GO" id="GO:0016020">
    <property type="term" value="C:membrane"/>
    <property type="evidence" value="ECO:0007669"/>
    <property type="project" value="UniProtKB-SubCell"/>
</dbReference>
<dbReference type="Proteomes" id="UP001333710">
    <property type="component" value="Chromosome"/>
</dbReference>
<dbReference type="PRINTS" id="PR00260">
    <property type="entry name" value="CHEMTRNSDUCR"/>
</dbReference>
<dbReference type="PANTHER" id="PTHR32089:SF112">
    <property type="entry name" value="LYSOZYME-LIKE PROTEIN-RELATED"/>
    <property type="match status" value="1"/>
</dbReference>
<dbReference type="KEGG" id="pmaw:MACH26_29100"/>
<organism evidence="8 9">
    <name type="scientific">Planctobacterium marinum</name>
    <dbReference type="NCBI Taxonomy" id="1631968"/>
    <lineage>
        <taxon>Bacteria</taxon>
        <taxon>Pseudomonadati</taxon>
        <taxon>Pseudomonadota</taxon>
        <taxon>Gammaproteobacteria</taxon>
        <taxon>Alteromonadales</taxon>
        <taxon>Alteromonadaceae</taxon>
        <taxon>Planctobacterium</taxon>
    </lineage>
</organism>
<dbReference type="FunFam" id="1.10.287.950:FF:000001">
    <property type="entry name" value="Methyl-accepting chemotaxis sensory transducer"/>
    <property type="match status" value="1"/>
</dbReference>
<evidence type="ECO:0000256" key="1">
    <source>
        <dbReference type="ARBA" id="ARBA00004370"/>
    </source>
</evidence>
<dbReference type="PANTHER" id="PTHR32089">
    <property type="entry name" value="METHYL-ACCEPTING CHEMOTAXIS PROTEIN MCPB"/>
    <property type="match status" value="1"/>
</dbReference>
<dbReference type="GO" id="GO:0004888">
    <property type="term" value="F:transmembrane signaling receptor activity"/>
    <property type="evidence" value="ECO:0007669"/>
    <property type="project" value="InterPro"/>
</dbReference>
<evidence type="ECO:0000256" key="3">
    <source>
        <dbReference type="ARBA" id="ARBA00029447"/>
    </source>
</evidence>
<evidence type="ECO:0000313" key="8">
    <source>
        <dbReference type="EMBL" id="BDX07389.1"/>
    </source>
</evidence>
<dbReference type="Gene3D" id="1.10.8.500">
    <property type="entry name" value="HAMP domain in histidine kinase"/>
    <property type="match status" value="1"/>
</dbReference>
<dbReference type="SMART" id="SM00283">
    <property type="entry name" value="MA"/>
    <property type="match status" value="1"/>
</dbReference>
<dbReference type="RefSeq" id="WP_338293382.1">
    <property type="nucleotide sequence ID" value="NZ_AP027272.1"/>
</dbReference>
<feature type="transmembrane region" description="Helical" evidence="5">
    <location>
        <begin position="12"/>
        <end position="33"/>
    </location>
</feature>
<evidence type="ECO:0000313" key="9">
    <source>
        <dbReference type="Proteomes" id="UP001333710"/>
    </source>
</evidence>
<keyword evidence="5" id="KW-0472">Membrane</keyword>
<dbReference type="Pfam" id="PF00672">
    <property type="entry name" value="HAMP"/>
    <property type="match status" value="1"/>
</dbReference>
<keyword evidence="9" id="KW-1185">Reference proteome</keyword>
<proteinExistence type="inferred from homology"/>
<dbReference type="PROSITE" id="PS50111">
    <property type="entry name" value="CHEMOTAXIS_TRANSDUC_2"/>
    <property type="match status" value="1"/>
</dbReference>
<dbReference type="InterPro" id="IPR004090">
    <property type="entry name" value="Chemotax_Me-accpt_rcpt"/>
</dbReference>
<feature type="domain" description="HAMP" evidence="7">
    <location>
        <begin position="214"/>
        <end position="266"/>
    </location>
</feature>
<dbReference type="Gene3D" id="1.10.287.950">
    <property type="entry name" value="Methyl-accepting chemotaxis protein"/>
    <property type="match status" value="1"/>
</dbReference>
<dbReference type="InterPro" id="IPR003660">
    <property type="entry name" value="HAMP_dom"/>
</dbReference>